<evidence type="ECO:0000256" key="5">
    <source>
        <dbReference type="ARBA" id="ARBA00023004"/>
    </source>
</evidence>
<dbReference type="InterPro" id="IPR050121">
    <property type="entry name" value="Cytochrome_P450_monoxygenase"/>
</dbReference>
<evidence type="ECO:0000256" key="7">
    <source>
        <dbReference type="PIRSR" id="PIRSR602403-1"/>
    </source>
</evidence>
<proteinExistence type="inferred from homology"/>
<accession>A0AAE0JZH0</accession>
<dbReference type="GO" id="GO:0020037">
    <property type="term" value="F:heme binding"/>
    <property type="evidence" value="ECO:0007669"/>
    <property type="project" value="InterPro"/>
</dbReference>
<evidence type="ECO:0000313" key="9">
    <source>
        <dbReference type="Proteomes" id="UP001287356"/>
    </source>
</evidence>
<comment type="caution">
    <text evidence="8">The sequence shown here is derived from an EMBL/GenBank/DDBJ whole genome shotgun (WGS) entry which is preliminary data.</text>
</comment>
<dbReference type="EMBL" id="JAULSN010000007">
    <property type="protein sequence ID" value="KAK3367293.1"/>
    <property type="molecule type" value="Genomic_DNA"/>
</dbReference>
<reference evidence="8" key="1">
    <citation type="journal article" date="2023" name="Mol. Phylogenet. Evol.">
        <title>Genome-scale phylogeny and comparative genomics of the fungal order Sordariales.</title>
        <authorList>
            <person name="Hensen N."/>
            <person name="Bonometti L."/>
            <person name="Westerberg I."/>
            <person name="Brannstrom I.O."/>
            <person name="Guillou S."/>
            <person name="Cros-Aarteil S."/>
            <person name="Calhoun S."/>
            <person name="Haridas S."/>
            <person name="Kuo A."/>
            <person name="Mondo S."/>
            <person name="Pangilinan J."/>
            <person name="Riley R."/>
            <person name="LaButti K."/>
            <person name="Andreopoulos B."/>
            <person name="Lipzen A."/>
            <person name="Chen C."/>
            <person name="Yan M."/>
            <person name="Daum C."/>
            <person name="Ng V."/>
            <person name="Clum A."/>
            <person name="Steindorff A."/>
            <person name="Ohm R.A."/>
            <person name="Martin F."/>
            <person name="Silar P."/>
            <person name="Natvig D.O."/>
            <person name="Lalanne C."/>
            <person name="Gautier V."/>
            <person name="Ament-Velasquez S.L."/>
            <person name="Kruys A."/>
            <person name="Hutchinson M.I."/>
            <person name="Powell A.J."/>
            <person name="Barry K."/>
            <person name="Miller A.N."/>
            <person name="Grigoriev I.V."/>
            <person name="Debuchy R."/>
            <person name="Gladieux P."/>
            <person name="Hiltunen Thoren M."/>
            <person name="Johannesson H."/>
        </authorList>
    </citation>
    <scope>NUCLEOTIDE SEQUENCE</scope>
    <source>
        <strain evidence="8">CBS 958.72</strain>
    </source>
</reference>
<dbReference type="GO" id="GO:0005506">
    <property type="term" value="F:iron ion binding"/>
    <property type="evidence" value="ECO:0007669"/>
    <property type="project" value="InterPro"/>
</dbReference>
<organism evidence="8 9">
    <name type="scientific">Lasiosphaeria ovina</name>
    <dbReference type="NCBI Taxonomy" id="92902"/>
    <lineage>
        <taxon>Eukaryota</taxon>
        <taxon>Fungi</taxon>
        <taxon>Dikarya</taxon>
        <taxon>Ascomycota</taxon>
        <taxon>Pezizomycotina</taxon>
        <taxon>Sordariomycetes</taxon>
        <taxon>Sordariomycetidae</taxon>
        <taxon>Sordariales</taxon>
        <taxon>Lasiosphaeriaceae</taxon>
        <taxon>Lasiosphaeria</taxon>
    </lineage>
</organism>
<keyword evidence="4 7" id="KW-0479">Metal-binding</keyword>
<dbReference type="PANTHER" id="PTHR24305">
    <property type="entry name" value="CYTOCHROME P450"/>
    <property type="match status" value="1"/>
</dbReference>
<dbReference type="InterPro" id="IPR001128">
    <property type="entry name" value="Cyt_P450"/>
</dbReference>
<dbReference type="Proteomes" id="UP001287356">
    <property type="component" value="Unassembled WGS sequence"/>
</dbReference>
<keyword evidence="6" id="KW-0503">Monooxygenase</keyword>
<keyword evidence="3 7" id="KW-0349">Heme</keyword>
<evidence type="ECO:0000256" key="1">
    <source>
        <dbReference type="ARBA" id="ARBA00001971"/>
    </source>
</evidence>
<feature type="binding site" description="axial binding residue" evidence="7">
    <location>
        <position position="453"/>
    </location>
    <ligand>
        <name>heme</name>
        <dbReference type="ChEBI" id="CHEBI:30413"/>
    </ligand>
    <ligandPart>
        <name>Fe</name>
        <dbReference type="ChEBI" id="CHEBI:18248"/>
    </ligandPart>
</feature>
<dbReference type="AlphaFoldDB" id="A0AAE0JZH0"/>
<evidence type="ECO:0000256" key="2">
    <source>
        <dbReference type="ARBA" id="ARBA00010617"/>
    </source>
</evidence>
<dbReference type="SUPFAM" id="SSF48264">
    <property type="entry name" value="Cytochrome P450"/>
    <property type="match status" value="1"/>
</dbReference>
<dbReference type="GO" id="GO:0004497">
    <property type="term" value="F:monooxygenase activity"/>
    <property type="evidence" value="ECO:0007669"/>
    <property type="project" value="UniProtKB-KW"/>
</dbReference>
<protein>
    <submittedName>
        <fullName evidence="8">Cytochrome P450 86A1</fullName>
    </submittedName>
</protein>
<evidence type="ECO:0000313" key="8">
    <source>
        <dbReference type="EMBL" id="KAK3367293.1"/>
    </source>
</evidence>
<dbReference type="Gene3D" id="1.10.630.10">
    <property type="entry name" value="Cytochrome P450"/>
    <property type="match status" value="1"/>
</dbReference>
<comment type="similarity">
    <text evidence="2">Belongs to the cytochrome P450 family.</text>
</comment>
<dbReference type="PANTHER" id="PTHR24305:SF168">
    <property type="entry name" value="P450, PUTATIVE (EUROFUNG)-RELATED"/>
    <property type="match status" value="1"/>
</dbReference>
<evidence type="ECO:0000256" key="3">
    <source>
        <dbReference type="ARBA" id="ARBA00022617"/>
    </source>
</evidence>
<dbReference type="Pfam" id="PF00067">
    <property type="entry name" value="p450"/>
    <property type="match status" value="1"/>
</dbReference>
<comment type="cofactor">
    <cofactor evidence="1 7">
        <name>heme</name>
        <dbReference type="ChEBI" id="CHEBI:30413"/>
    </cofactor>
</comment>
<evidence type="ECO:0000256" key="6">
    <source>
        <dbReference type="ARBA" id="ARBA00023033"/>
    </source>
</evidence>
<keyword evidence="6" id="KW-0560">Oxidoreductase</keyword>
<dbReference type="InterPro" id="IPR002403">
    <property type="entry name" value="Cyt_P450_E_grp-IV"/>
</dbReference>
<evidence type="ECO:0000256" key="4">
    <source>
        <dbReference type="ARBA" id="ARBA00022723"/>
    </source>
</evidence>
<reference evidence="8" key="2">
    <citation type="submission" date="2023-06" db="EMBL/GenBank/DDBJ databases">
        <authorList>
            <consortium name="Lawrence Berkeley National Laboratory"/>
            <person name="Haridas S."/>
            <person name="Hensen N."/>
            <person name="Bonometti L."/>
            <person name="Westerberg I."/>
            <person name="Brannstrom I.O."/>
            <person name="Guillou S."/>
            <person name="Cros-Aarteil S."/>
            <person name="Calhoun S."/>
            <person name="Kuo A."/>
            <person name="Mondo S."/>
            <person name="Pangilinan J."/>
            <person name="Riley R."/>
            <person name="Labutti K."/>
            <person name="Andreopoulos B."/>
            <person name="Lipzen A."/>
            <person name="Chen C."/>
            <person name="Yanf M."/>
            <person name="Daum C."/>
            <person name="Ng V."/>
            <person name="Clum A."/>
            <person name="Steindorff A."/>
            <person name="Ohm R."/>
            <person name="Martin F."/>
            <person name="Silar P."/>
            <person name="Natvig D."/>
            <person name="Lalanne C."/>
            <person name="Gautier V."/>
            <person name="Ament-Velasquez S.L."/>
            <person name="Kruys A."/>
            <person name="Hutchinson M.I."/>
            <person name="Powell A.J."/>
            <person name="Barry K."/>
            <person name="Miller A.N."/>
            <person name="Grigoriev I.V."/>
            <person name="Debuchy R."/>
            <person name="Gladieux P."/>
            <person name="Thoren M.H."/>
            <person name="Johannesson H."/>
        </authorList>
    </citation>
    <scope>NUCLEOTIDE SEQUENCE</scope>
    <source>
        <strain evidence="8">CBS 958.72</strain>
    </source>
</reference>
<gene>
    <name evidence="8" type="ORF">B0T24DRAFT_581930</name>
</gene>
<dbReference type="CDD" id="cd11060">
    <property type="entry name" value="CYP57A1-like"/>
    <property type="match status" value="1"/>
</dbReference>
<keyword evidence="9" id="KW-1185">Reference proteome</keyword>
<dbReference type="InterPro" id="IPR036396">
    <property type="entry name" value="Cyt_P450_sf"/>
</dbReference>
<dbReference type="PRINTS" id="PR00385">
    <property type="entry name" value="P450"/>
</dbReference>
<dbReference type="GO" id="GO:0016705">
    <property type="term" value="F:oxidoreductase activity, acting on paired donors, with incorporation or reduction of molecular oxygen"/>
    <property type="evidence" value="ECO:0007669"/>
    <property type="project" value="InterPro"/>
</dbReference>
<name>A0AAE0JZH0_9PEZI</name>
<dbReference type="PRINTS" id="PR00465">
    <property type="entry name" value="EP450IV"/>
</dbReference>
<sequence length="506" mass="55707">MAATTLAALALAGTCLLLTYVVLSLVAGCRRLQHIPGPAWAGRTPLWLVRRQLGGRISRDLAALSKEYGRIYRIAPNWVIVSDPAEVRRVWAARGPWHRGGWYGMFKFNQPVDTIMSLTDNAAHGALRAKLGPGYSGRDVDNLHAVVDRRIADLVALIERKYLSARGGPLRPMDLAQKAQFLTLDIISDLAIGQCFECLAHDADTYGQIAFVTGSVPLMVAMAVMPRSFGLLQHPAVQALLPRDKMAGVMRMMALAQAKAAERFGPSKKVARDMLGSFVAHGVSPASAWLETFGQIGAGSDTTATAIRMTLFLLLAGSPASYAALQREIDESVRDGRVSSPITDDEARQLPYLQAVIKEGLRVWPPVAGLMPKVCDTEQVVCGKRIPAGTNVCWDAISVLHDKDVFGDDAHCFRPERWLDDDDDDDDDDDADRRRAMEQVQMLCFGTSSRWECLGKTIALIELNKVFVELLRRFDFSLVDPLNPFTTYDASLSIQSDLWVRVQART</sequence>
<keyword evidence="5 7" id="KW-0408">Iron</keyword>